<dbReference type="AlphaFoldDB" id="A0A0V1M5A6"/>
<name>A0A0V1M5A6_9BILA</name>
<evidence type="ECO:0000313" key="2">
    <source>
        <dbReference type="Proteomes" id="UP000054843"/>
    </source>
</evidence>
<protein>
    <submittedName>
        <fullName evidence="1">Uncharacterized protein</fullName>
    </submittedName>
</protein>
<evidence type="ECO:0000313" key="1">
    <source>
        <dbReference type="EMBL" id="KRZ66945.1"/>
    </source>
</evidence>
<reference evidence="1 2" key="1">
    <citation type="submission" date="2015-01" db="EMBL/GenBank/DDBJ databases">
        <title>Evolution of Trichinella species and genotypes.</title>
        <authorList>
            <person name="Korhonen P.K."/>
            <person name="Edoardo P."/>
            <person name="Giuseppe L.R."/>
            <person name="Gasser R.B."/>
        </authorList>
    </citation>
    <scope>NUCLEOTIDE SEQUENCE [LARGE SCALE GENOMIC DNA]</scope>
    <source>
        <strain evidence="1">ISS1980</strain>
    </source>
</reference>
<keyword evidence="2" id="KW-1185">Reference proteome</keyword>
<sequence length="122" mass="14227">MNQQAGRSHLRFYELLLMLIDEQDSVETLNQWIEKDKYEGMQQRIIGFTAEYDCGTRTKEQLSRAVAYSILEQGVRTDMLVTKFSKFIRVAWDVKVRSEPGKADNVESFLDFVQVQTEVQVI</sequence>
<dbReference type="EMBL" id="JYDO01000217">
    <property type="protein sequence ID" value="KRZ66945.1"/>
    <property type="molecule type" value="Genomic_DNA"/>
</dbReference>
<accession>A0A0V1M5A6</accession>
<organism evidence="1 2">
    <name type="scientific">Trichinella papuae</name>
    <dbReference type="NCBI Taxonomy" id="268474"/>
    <lineage>
        <taxon>Eukaryota</taxon>
        <taxon>Metazoa</taxon>
        <taxon>Ecdysozoa</taxon>
        <taxon>Nematoda</taxon>
        <taxon>Enoplea</taxon>
        <taxon>Dorylaimia</taxon>
        <taxon>Trichinellida</taxon>
        <taxon>Trichinellidae</taxon>
        <taxon>Trichinella</taxon>
    </lineage>
</organism>
<comment type="caution">
    <text evidence="1">The sequence shown here is derived from an EMBL/GenBank/DDBJ whole genome shotgun (WGS) entry which is preliminary data.</text>
</comment>
<dbReference type="Proteomes" id="UP000054843">
    <property type="component" value="Unassembled WGS sequence"/>
</dbReference>
<gene>
    <name evidence="1" type="ORF">T10_4783</name>
</gene>
<proteinExistence type="predicted"/>